<dbReference type="InterPro" id="IPR003838">
    <property type="entry name" value="ABC3_permease_C"/>
</dbReference>
<evidence type="ECO:0000256" key="4">
    <source>
        <dbReference type="ARBA" id="ARBA00022989"/>
    </source>
</evidence>
<keyword evidence="2" id="KW-1003">Cell membrane</keyword>
<evidence type="ECO:0000313" key="11">
    <source>
        <dbReference type="Proteomes" id="UP000704176"/>
    </source>
</evidence>
<keyword evidence="4 8" id="KW-1133">Transmembrane helix</keyword>
<evidence type="ECO:0000313" key="10">
    <source>
        <dbReference type="EMBL" id="MBZ6074843.1"/>
    </source>
</evidence>
<feature type="transmembrane region" description="Helical" evidence="8">
    <location>
        <begin position="341"/>
        <end position="370"/>
    </location>
</feature>
<evidence type="ECO:0000256" key="2">
    <source>
        <dbReference type="ARBA" id="ARBA00022475"/>
    </source>
</evidence>
<dbReference type="EMBL" id="JAIRBM010000001">
    <property type="protein sequence ID" value="MBZ6074843.1"/>
    <property type="molecule type" value="Genomic_DNA"/>
</dbReference>
<evidence type="ECO:0000256" key="6">
    <source>
        <dbReference type="ARBA" id="ARBA00038076"/>
    </source>
</evidence>
<dbReference type="Pfam" id="PF02687">
    <property type="entry name" value="FtsX"/>
    <property type="match status" value="1"/>
</dbReference>
<keyword evidence="5 8" id="KW-0472">Membrane</keyword>
<evidence type="ECO:0000256" key="5">
    <source>
        <dbReference type="ARBA" id="ARBA00023136"/>
    </source>
</evidence>
<organism evidence="10 11">
    <name type="scientific">Microvirga puerhi</name>
    <dbReference type="NCBI Taxonomy" id="2876078"/>
    <lineage>
        <taxon>Bacteria</taxon>
        <taxon>Pseudomonadati</taxon>
        <taxon>Pseudomonadota</taxon>
        <taxon>Alphaproteobacteria</taxon>
        <taxon>Hyphomicrobiales</taxon>
        <taxon>Methylobacteriaceae</taxon>
        <taxon>Microvirga</taxon>
    </lineage>
</organism>
<dbReference type="RefSeq" id="WP_224310900.1">
    <property type="nucleotide sequence ID" value="NZ_JAIRBM010000001.1"/>
</dbReference>
<comment type="similarity">
    <text evidence="6">Belongs to the ABC-4 integral membrane protein family.</text>
</comment>
<evidence type="ECO:0000256" key="8">
    <source>
        <dbReference type="SAM" id="Phobius"/>
    </source>
</evidence>
<evidence type="ECO:0000256" key="1">
    <source>
        <dbReference type="ARBA" id="ARBA00004651"/>
    </source>
</evidence>
<accession>A0ABS7VIN7</accession>
<dbReference type="PANTHER" id="PTHR30572:SF4">
    <property type="entry name" value="ABC TRANSPORTER PERMEASE YTRF"/>
    <property type="match status" value="1"/>
</dbReference>
<dbReference type="InterPro" id="IPR050250">
    <property type="entry name" value="Macrolide_Exporter_MacB"/>
</dbReference>
<feature type="compositionally biased region" description="Basic and acidic residues" evidence="7">
    <location>
        <begin position="209"/>
        <end position="234"/>
    </location>
</feature>
<keyword evidence="11" id="KW-1185">Reference proteome</keyword>
<name>A0ABS7VIN7_9HYPH</name>
<keyword evidence="3 8" id="KW-0812">Transmembrane</keyword>
<sequence>MIPFRFILADLRRLWVGSLVVVLLIAGATALGMAVNLQERALRLGSARAAERFDLVIGAAGSDTQLVLSAVFLQPSPLTLLPGSVLQALTTDPRVAMAAPVGFGDSFDGMPVVGTTAAFVLDNGRETLLEGRAFDAVPEAVIGANVPLAIGDQVKPLHGLPGEGGHTHGELSYSVVGRMRETGTPWDRAILVPIEGVWRIHHLGEGHEGASVSEHADAADHDHEHDADDAEAHGAGRIGPPWVNPPGIPAIIVKAKTIADAYRLRSEYRKDTTLGVFPAEVLTRLFSTLGDVRKVLSVIAMATQALVAAAIVLVCVVHLAQRRRQLAALRALGAPRSAIFALVWSELLALVAVGVASGVALGYVGARVFAQWLSQASGIVGPVMLTMQDVWLAFGLLAIAAIMATIPGVMAYRQSTAVALRA</sequence>
<gene>
    <name evidence="10" type="ORF">K9B37_00815</name>
</gene>
<dbReference type="PANTHER" id="PTHR30572">
    <property type="entry name" value="MEMBRANE COMPONENT OF TRANSPORTER-RELATED"/>
    <property type="match status" value="1"/>
</dbReference>
<evidence type="ECO:0000256" key="3">
    <source>
        <dbReference type="ARBA" id="ARBA00022692"/>
    </source>
</evidence>
<feature type="region of interest" description="Disordered" evidence="7">
    <location>
        <begin position="209"/>
        <end position="239"/>
    </location>
</feature>
<feature type="transmembrane region" description="Helical" evidence="8">
    <location>
        <begin position="295"/>
        <end position="320"/>
    </location>
</feature>
<comment type="caution">
    <text evidence="10">The sequence shown here is derived from an EMBL/GenBank/DDBJ whole genome shotgun (WGS) entry which is preliminary data.</text>
</comment>
<feature type="domain" description="ABC3 transporter permease C-terminal" evidence="9">
    <location>
        <begin position="303"/>
        <end position="413"/>
    </location>
</feature>
<proteinExistence type="inferred from homology"/>
<evidence type="ECO:0000256" key="7">
    <source>
        <dbReference type="SAM" id="MobiDB-lite"/>
    </source>
</evidence>
<evidence type="ECO:0000259" key="9">
    <source>
        <dbReference type="Pfam" id="PF02687"/>
    </source>
</evidence>
<reference evidence="10 11" key="1">
    <citation type="submission" date="2021-09" db="EMBL/GenBank/DDBJ databases">
        <title>The complete genome sequence of a new microorganism.</title>
        <authorList>
            <person name="Zi Z."/>
        </authorList>
    </citation>
    <scope>NUCLEOTIDE SEQUENCE [LARGE SCALE GENOMIC DNA]</scope>
    <source>
        <strain evidence="10 11">WGZ8</strain>
    </source>
</reference>
<comment type="subcellular location">
    <subcellularLocation>
        <location evidence="1">Cell membrane</location>
        <topology evidence="1">Multi-pass membrane protein</topology>
    </subcellularLocation>
</comment>
<dbReference type="Proteomes" id="UP000704176">
    <property type="component" value="Unassembled WGS sequence"/>
</dbReference>
<feature type="transmembrane region" description="Helical" evidence="8">
    <location>
        <begin position="390"/>
        <end position="412"/>
    </location>
</feature>
<protein>
    <submittedName>
        <fullName evidence="10">ABC transporter permease</fullName>
    </submittedName>
</protein>